<dbReference type="SUPFAM" id="SSF52540">
    <property type="entry name" value="P-loop containing nucleoside triphosphate hydrolases"/>
    <property type="match status" value="1"/>
</dbReference>
<dbReference type="InterPro" id="IPR027417">
    <property type="entry name" value="P-loop_NTPase"/>
</dbReference>
<dbReference type="RefSeq" id="WP_377180804.1">
    <property type="nucleotide sequence ID" value="NZ_JBHUOG010000001.1"/>
</dbReference>
<dbReference type="Proteomes" id="UP001597479">
    <property type="component" value="Unassembled WGS sequence"/>
</dbReference>
<gene>
    <name evidence="2" type="ORF">ACFS27_05330</name>
</gene>
<dbReference type="EMBL" id="JBHUOG010000001">
    <property type="protein sequence ID" value="MFD2792966.1"/>
    <property type="molecule type" value="Genomic_DNA"/>
</dbReference>
<protein>
    <recommendedName>
        <fullName evidence="4">IstB-like ATP binding protein</fullName>
    </recommendedName>
</protein>
<name>A0ABW5VPJ3_9MICO</name>
<keyword evidence="3" id="KW-1185">Reference proteome</keyword>
<reference evidence="3" key="1">
    <citation type="journal article" date="2019" name="Int. J. Syst. Evol. Microbiol.">
        <title>The Global Catalogue of Microorganisms (GCM) 10K type strain sequencing project: providing services to taxonomists for standard genome sequencing and annotation.</title>
        <authorList>
            <consortium name="The Broad Institute Genomics Platform"/>
            <consortium name="The Broad Institute Genome Sequencing Center for Infectious Disease"/>
            <person name="Wu L."/>
            <person name="Ma J."/>
        </authorList>
    </citation>
    <scope>NUCLEOTIDE SEQUENCE [LARGE SCALE GENOMIC DNA]</scope>
    <source>
        <strain evidence="3">CCM 7044</strain>
    </source>
</reference>
<feature type="compositionally biased region" description="Low complexity" evidence="1">
    <location>
        <begin position="154"/>
        <end position="171"/>
    </location>
</feature>
<proteinExistence type="predicted"/>
<accession>A0ABW5VPJ3</accession>
<feature type="region of interest" description="Disordered" evidence="1">
    <location>
        <begin position="142"/>
        <end position="179"/>
    </location>
</feature>
<evidence type="ECO:0000313" key="3">
    <source>
        <dbReference type="Proteomes" id="UP001597479"/>
    </source>
</evidence>
<evidence type="ECO:0000313" key="2">
    <source>
        <dbReference type="EMBL" id="MFD2792966.1"/>
    </source>
</evidence>
<sequence>MREIERGALTELTRVNWAISRDGVWEDPETHVAGLNGPAFGTVMDGFHDARASSAESPLGVVVTGQPGSGKTHLVAAVRSRVMAAGGYFFALDLRHERAFWQKVVHDVLGGLLRPGRDGVKQGEALRRGCLKDSICPNPCTGISWGTTNRPGRDSTASSRRWTTSTSSSPSNVDTHCEP</sequence>
<evidence type="ECO:0000256" key="1">
    <source>
        <dbReference type="SAM" id="MobiDB-lite"/>
    </source>
</evidence>
<organism evidence="2 3">
    <name type="scientific">Promicromonospora vindobonensis</name>
    <dbReference type="NCBI Taxonomy" id="195748"/>
    <lineage>
        <taxon>Bacteria</taxon>
        <taxon>Bacillati</taxon>
        <taxon>Actinomycetota</taxon>
        <taxon>Actinomycetes</taxon>
        <taxon>Micrococcales</taxon>
        <taxon>Promicromonosporaceae</taxon>
        <taxon>Promicromonospora</taxon>
    </lineage>
</organism>
<evidence type="ECO:0008006" key="4">
    <source>
        <dbReference type="Google" id="ProtNLM"/>
    </source>
</evidence>
<comment type="caution">
    <text evidence="2">The sequence shown here is derived from an EMBL/GenBank/DDBJ whole genome shotgun (WGS) entry which is preliminary data.</text>
</comment>